<feature type="region of interest" description="Disordered" evidence="1">
    <location>
        <begin position="446"/>
        <end position="470"/>
    </location>
</feature>
<dbReference type="Gene3D" id="3.30.450.40">
    <property type="match status" value="1"/>
</dbReference>
<sequence length="470" mass="51935">MLADMETNTCAPLGNIIDLMLDAICVVDAEGRFVFVSAACERIFGYAPEEMIGKPMIELVLPEDRPRTLQAANQIMAGQPKPHFENRYLRKDGQVVHIMWSARWSEREQVRVAVARDVTELKQAASMQAALYAISEAAHAAEDMLALFRRIHHIIGELLPAQNFAVALYDAARDQLSFPYHADVQEPTPLLRKPAAGTLCAEVIRSGQPLLLTPETLADFPAHLRQIVGRKSLCWLGVPLNSSKGTIGALVLKSYCGGVRYGEKDKELLQFVSNQIATAIERHQLHARLQYMAQYDELTGLPNRGLLFDRLHTALARARREQGRLALLYLDLDKFKQVNDTHGHAVGDQLLHAVARRLQQCVREADTVARIGGDEFVVLLESLQQPEHALPTADKLRGALDQPLTIDGHSLRILPSIGIALYPEHGDTAQALLRHADDAMYQVKKGGEPYLPLPQDHSLPGDGGCAPQPA</sequence>
<dbReference type="Pfam" id="PF01590">
    <property type="entry name" value="GAF"/>
    <property type="match status" value="1"/>
</dbReference>
<evidence type="ECO:0000313" key="5">
    <source>
        <dbReference type="Proteomes" id="UP000279384"/>
    </source>
</evidence>
<dbReference type="SUPFAM" id="SSF55073">
    <property type="entry name" value="Nucleotide cyclase"/>
    <property type="match status" value="1"/>
</dbReference>
<dbReference type="InterPro" id="IPR029787">
    <property type="entry name" value="Nucleotide_cyclase"/>
</dbReference>
<dbReference type="PROSITE" id="PS50887">
    <property type="entry name" value="GGDEF"/>
    <property type="match status" value="1"/>
</dbReference>
<dbReference type="SMART" id="SM00065">
    <property type="entry name" value="GAF"/>
    <property type="match status" value="1"/>
</dbReference>
<dbReference type="SMART" id="SM00267">
    <property type="entry name" value="GGDEF"/>
    <property type="match status" value="1"/>
</dbReference>
<reference evidence="4 5" key="1">
    <citation type="submission" date="2018-10" db="EMBL/GenBank/DDBJ databases">
        <title>Genomic Encyclopedia of Type Strains, Phase IV (KMG-IV): sequencing the most valuable type-strain genomes for metagenomic binning, comparative biology and taxonomic classification.</title>
        <authorList>
            <person name="Goeker M."/>
        </authorList>
    </citation>
    <scope>NUCLEOTIDE SEQUENCE [LARGE SCALE GENOMIC DNA]</scope>
    <source>
        <strain evidence="4 5">DSM 3303</strain>
    </source>
</reference>
<protein>
    <submittedName>
        <fullName evidence="4">Diguanylate cyclase with PAS/PAC and GAF sensors</fullName>
    </submittedName>
</protein>
<dbReference type="FunFam" id="3.30.70.270:FF:000001">
    <property type="entry name" value="Diguanylate cyclase domain protein"/>
    <property type="match status" value="1"/>
</dbReference>
<dbReference type="EMBL" id="RBID01000011">
    <property type="protein sequence ID" value="RKQ60890.1"/>
    <property type="molecule type" value="Genomic_DNA"/>
</dbReference>
<evidence type="ECO:0000256" key="1">
    <source>
        <dbReference type="SAM" id="MobiDB-lite"/>
    </source>
</evidence>
<dbReference type="GO" id="GO:0003824">
    <property type="term" value="F:catalytic activity"/>
    <property type="evidence" value="ECO:0007669"/>
    <property type="project" value="UniProtKB-ARBA"/>
</dbReference>
<dbReference type="Pfam" id="PF00989">
    <property type="entry name" value="PAS"/>
    <property type="match status" value="1"/>
</dbReference>
<dbReference type="InterPro" id="IPR013767">
    <property type="entry name" value="PAS_fold"/>
</dbReference>
<dbReference type="InterPro" id="IPR003018">
    <property type="entry name" value="GAF"/>
</dbReference>
<feature type="domain" description="PAS" evidence="2">
    <location>
        <begin position="9"/>
        <end position="79"/>
    </location>
</feature>
<dbReference type="NCBIfam" id="TIGR00229">
    <property type="entry name" value="sensory_box"/>
    <property type="match status" value="1"/>
</dbReference>
<feature type="domain" description="GGDEF" evidence="3">
    <location>
        <begin position="323"/>
        <end position="456"/>
    </location>
</feature>
<dbReference type="CDD" id="cd01949">
    <property type="entry name" value="GGDEF"/>
    <property type="match status" value="1"/>
</dbReference>
<proteinExistence type="predicted"/>
<organism evidence="4 5">
    <name type="scientific">Vogesella indigofera</name>
    <name type="common">Pseudomonas indigofera</name>
    <dbReference type="NCBI Taxonomy" id="45465"/>
    <lineage>
        <taxon>Bacteria</taxon>
        <taxon>Pseudomonadati</taxon>
        <taxon>Pseudomonadota</taxon>
        <taxon>Betaproteobacteria</taxon>
        <taxon>Neisseriales</taxon>
        <taxon>Chromobacteriaceae</taxon>
        <taxon>Vogesella</taxon>
    </lineage>
</organism>
<dbReference type="Gene3D" id="3.30.450.20">
    <property type="entry name" value="PAS domain"/>
    <property type="match status" value="1"/>
</dbReference>
<name>A0A495BHQ8_VOGIN</name>
<dbReference type="InterPro" id="IPR043128">
    <property type="entry name" value="Rev_trsase/Diguanyl_cyclase"/>
</dbReference>
<dbReference type="Pfam" id="PF00990">
    <property type="entry name" value="GGDEF"/>
    <property type="match status" value="1"/>
</dbReference>
<gene>
    <name evidence="4" type="ORF">C8E02_0647</name>
</gene>
<evidence type="ECO:0000313" key="4">
    <source>
        <dbReference type="EMBL" id="RKQ60890.1"/>
    </source>
</evidence>
<dbReference type="PANTHER" id="PTHR46663:SF2">
    <property type="entry name" value="GGDEF DOMAIN-CONTAINING PROTEIN"/>
    <property type="match status" value="1"/>
</dbReference>
<dbReference type="AlphaFoldDB" id="A0A495BHQ8"/>
<evidence type="ECO:0000259" key="3">
    <source>
        <dbReference type="PROSITE" id="PS50887"/>
    </source>
</evidence>
<dbReference type="PANTHER" id="PTHR46663">
    <property type="entry name" value="DIGUANYLATE CYCLASE DGCT-RELATED"/>
    <property type="match status" value="1"/>
</dbReference>
<accession>A0A495BHQ8</accession>
<dbReference type="InterPro" id="IPR035965">
    <property type="entry name" value="PAS-like_dom_sf"/>
</dbReference>
<dbReference type="Gene3D" id="3.30.70.270">
    <property type="match status" value="1"/>
</dbReference>
<dbReference type="InterPro" id="IPR000160">
    <property type="entry name" value="GGDEF_dom"/>
</dbReference>
<dbReference type="InterPro" id="IPR000014">
    <property type="entry name" value="PAS"/>
</dbReference>
<evidence type="ECO:0000259" key="2">
    <source>
        <dbReference type="PROSITE" id="PS50112"/>
    </source>
</evidence>
<dbReference type="SUPFAM" id="SSF55781">
    <property type="entry name" value="GAF domain-like"/>
    <property type="match status" value="1"/>
</dbReference>
<dbReference type="InterPro" id="IPR029016">
    <property type="entry name" value="GAF-like_dom_sf"/>
</dbReference>
<dbReference type="CDD" id="cd00130">
    <property type="entry name" value="PAS"/>
    <property type="match status" value="1"/>
</dbReference>
<dbReference type="SUPFAM" id="SSF55785">
    <property type="entry name" value="PYP-like sensor domain (PAS domain)"/>
    <property type="match status" value="1"/>
</dbReference>
<dbReference type="PROSITE" id="PS50112">
    <property type="entry name" value="PAS"/>
    <property type="match status" value="1"/>
</dbReference>
<dbReference type="SMART" id="SM00091">
    <property type="entry name" value="PAS"/>
    <property type="match status" value="1"/>
</dbReference>
<dbReference type="Proteomes" id="UP000279384">
    <property type="component" value="Unassembled WGS sequence"/>
</dbReference>
<dbReference type="NCBIfam" id="TIGR00254">
    <property type="entry name" value="GGDEF"/>
    <property type="match status" value="1"/>
</dbReference>
<dbReference type="GO" id="GO:0006355">
    <property type="term" value="P:regulation of DNA-templated transcription"/>
    <property type="evidence" value="ECO:0007669"/>
    <property type="project" value="InterPro"/>
</dbReference>
<dbReference type="InterPro" id="IPR052163">
    <property type="entry name" value="DGC-Regulatory_Protein"/>
</dbReference>
<comment type="caution">
    <text evidence="4">The sequence shown here is derived from an EMBL/GenBank/DDBJ whole genome shotgun (WGS) entry which is preliminary data.</text>
</comment>